<sequence length="122" mass="14147">SKEVQKVFLDWWKPQSADLFKYKLLFNVVDCLCGEAISPFNENYVVFKKDCIPLFTEGQLRKFIEDKTNGKVESYYAWDYYTIAIRNTGCGGDDPQCDTEETNLLQAYWKLACMVAKEAVDE</sequence>
<proteinExistence type="predicted"/>
<dbReference type="EMBL" id="JAMRYU010000076">
    <property type="protein sequence ID" value="MDC4242672.1"/>
    <property type="molecule type" value="Genomic_DNA"/>
</dbReference>
<dbReference type="Proteomes" id="UP001141183">
    <property type="component" value="Unassembled WGS sequence"/>
</dbReference>
<name>A0A9X3XT49_9CLOT</name>
<organism evidence="1 2">
    <name type="scientific">Clostridium tertium</name>
    <dbReference type="NCBI Taxonomy" id="1559"/>
    <lineage>
        <taxon>Bacteria</taxon>
        <taxon>Bacillati</taxon>
        <taxon>Bacillota</taxon>
        <taxon>Clostridia</taxon>
        <taxon>Eubacteriales</taxon>
        <taxon>Clostridiaceae</taxon>
        <taxon>Clostridium</taxon>
    </lineage>
</organism>
<comment type="caution">
    <text evidence="1">The sequence shown here is derived from an EMBL/GenBank/DDBJ whole genome shotgun (WGS) entry which is preliminary data.</text>
</comment>
<dbReference type="AlphaFoldDB" id="A0A9X3XT49"/>
<reference evidence="1" key="1">
    <citation type="submission" date="2022-05" db="EMBL/GenBank/DDBJ databases">
        <title>Draft genome sequence of Clostridium tertium strain CP3 isolated from Peru.</title>
        <authorList>
            <person name="Hurtado R."/>
            <person name="Lima L."/>
            <person name="Sousa T."/>
            <person name="Jaiswal A.K."/>
            <person name="Tiwari S."/>
            <person name="Maturrano L."/>
            <person name="Brenig B."/>
            <person name="Azevedo V."/>
        </authorList>
    </citation>
    <scope>NUCLEOTIDE SEQUENCE</scope>
    <source>
        <strain evidence="1">CP3</strain>
    </source>
</reference>
<evidence type="ECO:0000313" key="2">
    <source>
        <dbReference type="Proteomes" id="UP001141183"/>
    </source>
</evidence>
<gene>
    <name evidence="1" type="ORF">NE398_21360</name>
</gene>
<dbReference type="RefSeq" id="WP_272470922.1">
    <property type="nucleotide sequence ID" value="NZ_JAMRYU010000076.1"/>
</dbReference>
<accession>A0A9X3XT49</accession>
<protein>
    <submittedName>
        <fullName evidence="1">Uncharacterized protein</fullName>
    </submittedName>
</protein>
<evidence type="ECO:0000313" key="1">
    <source>
        <dbReference type="EMBL" id="MDC4242672.1"/>
    </source>
</evidence>
<keyword evidence="2" id="KW-1185">Reference proteome</keyword>
<feature type="non-terminal residue" evidence="1">
    <location>
        <position position="1"/>
    </location>
</feature>